<dbReference type="Proteomes" id="UP000234239">
    <property type="component" value="Unassembled WGS sequence"/>
</dbReference>
<accession>A0A2I1MQ39</accession>
<dbReference type="SMART" id="SM00342">
    <property type="entry name" value="HTH_ARAC"/>
    <property type="match status" value="1"/>
</dbReference>
<dbReference type="RefSeq" id="WP_070486376.1">
    <property type="nucleotide sequence ID" value="NZ_CAJHKM010000001.1"/>
</dbReference>
<dbReference type="InterPro" id="IPR009057">
    <property type="entry name" value="Homeodomain-like_sf"/>
</dbReference>
<sequence>MTKDQHLLAEDAFIRKTHRLRELFFEAIHQADQDQLQVLLKEMRPLFYNRRLGLLDRVQGSSLRSLKNLMLSHNSMMALEAERAGLDPALSHHLTEKFAIIIEKASEEEDLIRLHDEMAMEYARSDLRQIKGRELSSLVEAAVNFIDRYYSQDISIQGLAEHLFTSREYLARRFQEEMGQSPSHYLQDKRLNEAKQLLRFSKLSIAEVASLIGYKNGQYFSRIFKQKVGCSPSHYRKQGHKSTQ</sequence>
<dbReference type="OrthoDB" id="62429at2"/>
<keyword evidence="2" id="KW-0238">DNA-binding</keyword>
<gene>
    <name evidence="5" type="ORF">CYJ28_03875</name>
</gene>
<feature type="domain" description="HTH araC/xylS-type" evidence="4">
    <location>
        <begin position="140"/>
        <end position="238"/>
    </location>
</feature>
<evidence type="ECO:0000256" key="1">
    <source>
        <dbReference type="ARBA" id="ARBA00023015"/>
    </source>
</evidence>
<evidence type="ECO:0000256" key="2">
    <source>
        <dbReference type="ARBA" id="ARBA00023125"/>
    </source>
</evidence>
<evidence type="ECO:0000256" key="3">
    <source>
        <dbReference type="ARBA" id="ARBA00023163"/>
    </source>
</evidence>
<dbReference type="PANTHER" id="PTHR43280:SF28">
    <property type="entry name" value="HTH-TYPE TRANSCRIPTIONAL ACTIVATOR RHAS"/>
    <property type="match status" value="1"/>
</dbReference>
<dbReference type="PANTHER" id="PTHR43280">
    <property type="entry name" value="ARAC-FAMILY TRANSCRIPTIONAL REGULATOR"/>
    <property type="match status" value="1"/>
</dbReference>
<dbReference type="PRINTS" id="PR00032">
    <property type="entry name" value="HTHARAC"/>
</dbReference>
<reference evidence="5 6" key="1">
    <citation type="submission" date="2017-12" db="EMBL/GenBank/DDBJ databases">
        <title>Phylogenetic diversity of female urinary microbiome.</title>
        <authorList>
            <person name="Thomas-White K."/>
            <person name="Wolfe A.J."/>
        </authorList>
    </citation>
    <scope>NUCLEOTIDE SEQUENCE [LARGE SCALE GENOMIC DNA]</scope>
    <source>
        <strain evidence="5 6">UMB0139</strain>
    </source>
</reference>
<dbReference type="PROSITE" id="PS01124">
    <property type="entry name" value="HTH_ARAC_FAMILY_2"/>
    <property type="match status" value="1"/>
</dbReference>
<dbReference type="InterPro" id="IPR018060">
    <property type="entry name" value="HTH_AraC"/>
</dbReference>
<dbReference type="Gene3D" id="1.10.10.60">
    <property type="entry name" value="Homeodomain-like"/>
    <property type="match status" value="2"/>
</dbReference>
<name>A0A2I1MQ39_9LACT</name>
<evidence type="ECO:0000259" key="4">
    <source>
        <dbReference type="PROSITE" id="PS01124"/>
    </source>
</evidence>
<dbReference type="SUPFAM" id="SSF46689">
    <property type="entry name" value="Homeodomain-like"/>
    <property type="match status" value="2"/>
</dbReference>
<dbReference type="GO" id="GO:0043565">
    <property type="term" value="F:sequence-specific DNA binding"/>
    <property type="evidence" value="ECO:0007669"/>
    <property type="project" value="InterPro"/>
</dbReference>
<evidence type="ECO:0000313" key="6">
    <source>
        <dbReference type="Proteomes" id="UP000234239"/>
    </source>
</evidence>
<comment type="caution">
    <text evidence="5">The sequence shown here is derived from an EMBL/GenBank/DDBJ whole genome shotgun (WGS) entry which is preliminary data.</text>
</comment>
<dbReference type="InterPro" id="IPR018062">
    <property type="entry name" value="HTH_AraC-typ_CS"/>
</dbReference>
<keyword evidence="1" id="KW-0805">Transcription regulation</keyword>
<keyword evidence="3" id="KW-0804">Transcription</keyword>
<proteinExistence type="predicted"/>
<dbReference type="InterPro" id="IPR020449">
    <property type="entry name" value="Tscrpt_reg_AraC-type_HTH"/>
</dbReference>
<dbReference type="GO" id="GO:0003700">
    <property type="term" value="F:DNA-binding transcription factor activity"/>
    <property type="evidence" value="ECO:0007669"/>
    <property type="project" value="InterPro"/>
</dbReference>
<organism evidence="5 6">
    <name type="scientific">Aerococcus sanguinicola</name>
    <dbReference type="NCBI Taxonomy" id="119206"/>
    <lineage>
        <taxon>Bacteria</taxon>
        <taxon>Bacillati</taxon>
        <taxon>Bacillota</taxon>
        <taxon>Bacilli</taxon>
        <taxon>Lactobacillales</taxon>
        <taxon>Aerococcaceae</taxon>
        <taxon>Aerococcus</taxon>
    </lineage>
</organism>
<dbReference type="EMBL" id="PKGY01000002">
    <property type="protein sequence ID" value="PKZ22258.1"/>
    <property type="molecule type" value="Genomic_DNA"/>
</dbReference>
<protein>
    <submittedName>
        <fullName evidence="5">AraC family transcriptional regulator</fullName>
    </submittedName>
</protein>
<dbReference type="Pfam" id="PF12833">
    <property type="entry name" value="HTH_18"/>
    <property type="match status" value="1"/>
</dbReference>
<dbReference type="PROSITE" id="PS00041">
    <property type="entry name" value="HTH_ARAC_FAMILY_1"/>
    <property type="match status" value="1"/>
</dbReference>
<evidence type="ECO:0000313" key="5">
    <source>
        <dbReference type="EMBL" id="PKZ22258.1"/>
    </source>
</evidence>
<dbReference type="AlphaFoldDB" id="A0A2I1MQ39"/>